<evidence type="ECO:0000313" key="4">
    <source>
        <dbReference type="EMBL" id="AFG37516.1"/>
    </source>
</evidence>
<evidence type="ECO:0000256" key="2">
    <source>
        <dbReference type="SAM" id="SignalP"/>
    </source>
</evidence>
<gene>
    <name evidence="4" type="ordered locus">Spiaf_1453</name>
</gene>
<dbReference type="Proteomes" id="UP000007383">
    <property type="component" value="Chromosome"/>
</dbReference>
<feature type="region of interest" description="Disordered" evidence="1">
    <location>
        <begin position="204"/>
        <end position="262"/>
    </location>
</feature>
<evidence type="ECO:0000256" key="1">
    <source>
        <dbReference type="SAM" id="MobiDB-lite"/>
    </source>
</evidence>
<feature type="compositionally biased region" description="Acidic residues" evidence="1">
    <location>
        <begin position="221"/>
        <end position="237"/>
    </location>
</feature>
<dbReference type="PANTHER" id="PTHR38731:SF1">
    <property type="entry name" value="FECR PROTEIN DOMAIN-CONTAINING PROTEIN"/>
    <property type="match status" value="1"/>
</dbReference>
<organism evidence="4 5">
    <name type="scientific">Spirochaeta africana (strain ATCC 700263 / DSM 8902 / Z-7692)</name>
    <dbReference type="NCBI Taxonomy" id="889378"/>
    <lineage>
        <taxon>Bacteria</taxon>
        <taxon>Pseudomonadati</taxon>
        <taxon>Spirochaetota</taxon>
        <taxon>Spirochaetia</taxon>
        <taxon>Spirochaetales</taxon>
        <taxon>Spirochaetaceae</taxon>
        <taxon>Spirochaeta</taxon>
    </lineage>
</organism>
<keyword evidence="2" id="KW-0732">Signal</keyword>
<feature type="signal peptide" evidence="2">
    <location>
        <begin position="1"/>
        <end position="29"/>
    </location>
</feature>
<dbReference type="AlphaFoldDB" id="H9UJ23"/>
<dbReference type="Pfam" id="PF04773">
    <property type="entry name" value="FecR"/>
    <property type="match status" value="1"/>
</dbReference>
<dbReference type="EMBL" id="CP003282">
    <property type="protein sequence ID" value="AFG37516.1"/>
    <property type="molecule type" value="Genomic_DNA"/>
</dbReference>
<keyword evidence="5" id="KW-1185">Reference proteome</keyword>
<dbReference type="STRING" id="889378.Spiaf_1453"/>
<dbReference type="PANTHER" id="PTHR38731">
    <property type="entry name" value="LIPL45-RELATED LIPOPROTEIN-RELATED"/>
    <property type="match status" value="1"/>
</dbReference>
<feature type="chain" id="PRO_5003622778" description="FecR protein domain-containing protein" evidence="2">
    <location>
        <begin position="30"/>
        <end position="744"/>
    </location>
</feature>
<dbReference type="InterPro" id="IPR006860">
    <property type="entry name" value="FecR"/>
</dbReference>
<sequence>MTKLFRFLVLGTILAAISGALYAQAPAHAALVYYDNEDELSVLDADGFEYDFLSFGMELRQGDRVVTRSSSAEIQLVPDGSIIRLSDNTDFAIDTILDETTAGNFSLQSGRMRAVTSRNAGSRFNVRTRTAVGGVRGTDFVMEVVPDESDAIFVLEGSVNFEDTRSGDSVTVGANQGANTFADVFAAAEWSEQERNRILTNMNFTGTDPAAVPRQVSAADETVDESEPEPEIEDEPFDTATPIPDEPVEPSPQTDPDPADGPGVLDGMFEFLGGYMGLEIGSVTMGGETYGKVILQPEFEIGRLGLGLYLPIIYQDNLFAPSTWYQPAGNNEWSFGTDGKFSGEEDETWLRIQDFWQDLWLKIRYIRWGEQRDPFFFQVGNLRAMSLGHGILMNRYANDTDFPQVRRVGFNLGLDPGKGGLEIVANDLANPEIFGGRLFFRPAYPASRIALGVSAVTDINPAADLVADEENPFIGLTIDSEPIFLHFAADIDVPIVENDLFSLILFADAGGFLPYLGSAPEGSDLESGFQYQALYDGSGFSLDNLQNYGVMSGVFGSIAALDYRLEYRNFYGIFEPWYDATYDRFRSVRAQQTLAYLLFPDADEFSMRTQGIYGEARFGILNDAILFELGYMWPWNNLADFDSDDYLNAGLKIQDDLLPLGLSGGVAYTRRGFAQSIMDGNGSELFDARTTLEGEIMYPVAPGMRIAMTVGTAARRDSNGNLVYDSDGNLESEFSLSFETRIGY</sequence>
<accession>H9UJ23</accession>
<evidence type="ECO:0000259" key="3">
    <source>
        <dbReference type="Pfam" id="PF04773"/>
    </source>
</evidence>
<reference evidence="5" key="1">
    <citation type="journal article" date="2013" name="Stand. Genomic Sci.">
        <title>Complete genome sequence of the halophilic bacterium Spirochaeta africana type strain (Z-7692(T)) from the alkaline Lake Magadi in the East African Rift.</title>
        <authorList>
            <person name="Liolos K."/>
            <person name="Abt B."/>
            <person name="Scheuner C."/>
            <person name="Teshima H."/>
            <person name="Held B."/>
            <person name="Lapidus A."/>
            <person name="Nolan M."/>
            <person name="Lucas S."/>
            <person name="Deshpande S."/>
            <person name="Cheng J.F."/>
            <person name="Tapia R."/>
            <person name="Goodwin L.A."/>
            <person name="Pitluck S."/>
            <person name="Pagani I."/>
            <person name="Ivanova N."/>
            <person name="Mavromatis K."/>
            <person name="Mikhailova N."/>
            <person name="Huntemann M."/>
            <person name="Pati A."/>
            <person name="Chen A."/>
            <person name="Palaniappan K."/>
            <person name="Land M."/>
            <person name="Rohde M."/>
            <person name="Tindall B.J."/>
            <person name="Detter J.C."/>
            <person name="Goker M."/>
            <person name="Bristow J."/>
            <person name="Eisen J.A."/>
            <person name="Markowitz V."/>
            <person name="Hugenholtz P."/>
            <person name="Woyke T."/>
            <person name="Klenk H.P."/>
            <person name="Kyrpides N.C."/>
        </authorList>
    </citation>
    <scope>NUCLEOTIDE SEQUENCE</scope>
    <source>
        <strain evidence="5">ATCC 700263 / DSM 8902 / Z-7692</strain>
    </source>
</reference>
<protein>
    <recommendedName>
        <fullName evidence="3">FecR protein domain-containing protein</fullName>
    </recommendedName>
</protein>
<dbReference type="HOGENOM" id="CLU_380781_0_0_12"/>
<evidence type="ECO:0000313" key="5">
    <source>
        <dbReference type="Proteomes" id="UP000007383"/>
    </source>
</evidence>
<proteinExistence type="predicted"/>
<dbReference type="KEGG" id="sfc:Spiaf_1453"/>
<feature type="domain" description="FecR protein" evidence="3">
    <location>
        <begin position="63"/>
        <end position="160"/>
    </location>
</feature>
<dbReference type="RefSeq" id="WP_014455500.1">
    <property type="nucleotide sequence ID" value="NC_017098.1"/>
</dbReference>
<dbReference type="PATRIC" id="fig|889378.3.peg.1446"/>
<dbReference type="eggNOG" id="COG4254">
    <property type="taxonomic scope" value="Bacteria"/>
</dbReference>
<name>H9UJ23_SPIAZ</name>
<dbReference type="Gene3D" id="2.60.120.1440">
    <property type="match status" value="1"/>
</dbReference>
<dbReference type="OrthoDB" id="344641at2"/>